<evidence type="ECO:0000256" key="3">
    <source>
        <dbReference type="PROSITE-ProRule" id="PRU00023"/>
    </source>
</evidence>
<feature type="repeat" description="ANK" evidence="3">
    <location>
        <begin position="266"/>
        <end position="298"/>
    </location>
</feature>
<reference evidence="5 6" key="1">
    <citation type="submission" date="2019-07" db="EMBL/GenBank/DDBJ databases">
        <title>Draft genome assembly of a fouling barnacle, Amphibalanus amphitrite (Darwin, 1854): The first reference genome for Thecostraca.</title>
        <authorList>
            <person name="Kim W."/>
        </authorList>
    </citation>
    <scope>NUCLEOTIDE SEQUENCE [LARGE SCALE GENOMIC DNA]</scope>
    <source>
        <strain evidence="5">SNU_AA5</strain>
        <tissue evidence="5">Soma without cirri and trophi</tissue>
    </source>
</reference>
<dbReference type="Pfam" id="PF12796">
    <property type="entry name" value="Ank_2"/>
    <property type="match status" value="1"/>
</dbReference>
<keyword evidence="1" id="KW-0677">Repeat</keyword>
<evidence type="ECO:0000256" key="2">
    <source>
        <dbReference type="ARBA" id="ARBA00023043"/>
    </source>
</evidence>
<feature type="repeat" description="ANK" evidence="3">
    <location>
        <begin position="384"/>
        <end position="416"/>
    </location>
</feature>
<dbReference type="EMBL" id="VIIS01001435">
    <property type="protein sequence ID" value="KAF0298373.1"/>
    <property type="molecule type" value="Genomic_DNA"/>
</dbReference>
<evidence type="ECO:0000256" key="1">
    <source>
        <dbReference type="ARBA" id="ARBA00022737"/>
    </source>
</evidence>
<dbReference type="SMART" id="SM00248">
    <property type="entry name" value="ANK"/>
    <property type="match status" value="6"/>
</dbReference>
<keyword evidence="2 3" id="KW-0040">ANK repeat</keyword>
<sequence length="482" mass="51373">MATDSTEVRQWRLRETFLNSDSATFLTQLRRDPHLDINFVYGEPAFEPLLLTACRRHDTERIGWLRRAGADFNTRDLSGDRTALLWAAEGADRQLLAHLLAESSGAQPAEETSFIGPALELNARDSAGRTALHLLVAAAGRPACREAAEAGLRLLTVREDVDLGARDERGRTPLELALELGLPDTALALAQAGAEVPPAAVRQLGTDAALHPLTPFVSRAPRPRPADQQLWETVHLDGTADAVSAALDRLPTDAAARRRLLDSPFGRYTCLQWAARSGHLEVARRLLRAGASAAAASALNPQPPLLYAAERGDAPLLRLLLEAHRCDAKPVQLTPLRDSGLRGSDETALHKAARHGPAPADADFDGCVALLLAEEVDVNRANGAGRTALHLALAAGFEGGALRLLAAGASLAAADGAGRLAVELVRPETLRAALDACVRPVPPPAASEGDEPAAETEQAHREREQRRRLRAANCQLEGLSGP</sequence>
<dbReference type="Gene3D" id="1.25.40.20">
    <property type="entry name" value="Ankyrin repeat-containing domain"/>
    <property type="match status" value="3"/>
</dbReference>
<dbReference type="Proteomes" id="UP000440578">
    <property type="component" value="Unassembled WGS sequence"/>
</dbReference>
<comment type="caution">
    <text evidence="5">The sequence shown here is derived from an EMBL/GenBank/DDBJ whole genome shotgun (WGS) entry which is preliminary data.</text>
</comment>
<dbReference type="Pfam" id="PF00023">
    <property type="entry name" value="Ank"/>
    <property type="match status" value="1"/>
</dbReference>
<protein>
    <submittedName>
        <fullName evidence="5">Serine/threonine-protein phosphatase 6 regulatory ankyrin repeat subunit A</fullName>
    </submittedName>
</protein>
<accession>A0A6A4VXH3</accession>
<organism evidence="5 6">
    <name type="scientific">Amphibalanus amphitrite</name>
    <name type="common">Striped barnacle</name>
    <name type="synonym">Balanus amphitrite</name>
    <dbReference type="NCBI Taxonomy" id="1232801"/>
    <lineage>
        <taxon>Eukaryota</taxon>
        <taxon>Metazoa</taxon>
        <taxon>Ecdysozoa</taxon>
        <taxon>Arthropoda</taxon>
        <taxon>Crustacea</taxon>
        <taxon>Multicrustacea</taxon>
        <taxon>Cirripedia</taxon>
        <taxon>Thoracica</taxon>
        <taxon>Thoracicalcarea</taxon>
        <taxon>Balanomorpha</taxon>
        <taxon>Balanoidea</taxon>
        <taxon>Balanidae</taxon>
        <taxon>Amphibalaninae</taxon>
        <taxon>Amphibalanus</taxon>
    </lineage>
</organism>
<dbReference type="AlphaFoldDB" id="A0A6A4VXH3"/>
<feature type="region of interest" description="Disordered" evidence="4">
    <location>
        <begin position="441"/>
        <end position="482"/>
    </location>
</feature>
<dbReference type="PROSITE" id="PS50088">
    <property type="entry name" value="ANK_REPEAT"/>
    <property type="match status" value="2"/>
</dbReference>
<evidence type="ECO:0000313" key="5">
    <source>
        <dbReference type="EMBL" id="KAF0298373.1"/>
    </source>
</evidence>
<dbReference type="OrthoDB" id="2157354at2759"/>
<evidence type="ECO:0000313" key="6">
    <source>
        <dbReference type="Proteomes" id="UP000440578"/>
    </source>
</evidence>
<keyword evidence="6" id="KW-1185">Reference proteome</keyword>
<evidence type="ECO:0000256" key="4">
    <source>
        <dbReference type="SAM" id="MobiDB-lite"/>
    </source>
</evidence>
<dbReference type="InterPro" id="IPR002110">
    <property type="entry name" value="Ankyrin_rpt"/>
</dbReference>
<dbReference type="SUPFAM" id="SSF48403">
    <property type="entry name" value="Ankyrin repeat"/>
    <property type="match status" value="2"/>
</dbReference>
<dbReference type="PANTHER" id="PTHR24198:SF165">
    <property type="entry name" value="ANKYRIN REPEAT-CONTAINING PROTEIN-RELATED"/>
    <property type="match status" value="1"/>
</dbReference>
<gene>
    <name evidence="5" type="primary">Ankrd28_5</name>
    <name evidence="5" type="ORF">FJT64_004237</name>
</gene>
<name>A0A6A4VXH3_AMPAM</name>
<dbReference type="PANTHER" id="PTHR24198">
    <property type="entry name" value="ANKYRIN REPEAT AND PROTEIN KINASE DOMAIN-CONTAINING PROTEIN"/>
    <property type="match status" value="1"/>
</dbReference>
<dbReference type="InterPro" id="IPR036770">
    <property type="entry name" value="Ankyrin_rpt-contain_sf"/>
</dbReference>
<proteinExistence type="predicted"/>